<protein>
    <submittedName>
        <fullName evidence="1">SNARE protein, putative</fullName>
    </submittedName>
</protein>
<gene>
    <name evidence="1" type="ORF">ENH_00068780</name>
</gene>
<organism evidence="1 2">
    <name type="scientific">Eimeria necatrix</name>
    <dbReference type="NCBI Taxonomy" id="51315"/>
    <lineage>
        <taxon>Eukaryota</taxon>
        <taxon>Sar</taxon>
        <taxon>Alveolata</taxon>
        <taxon>Apicomplexa</taxon>
        <taxon>Conoidasida</taxon>
        <taxon>Coccidia</taxon>
        <taxon>Eucoccidiorida</taxon>
        <taxon>Eimeriorina</taxon>
        <taxon>Eimeriidae</taxon>
        <taxon>Eimeria</taxon>
    </lineage>
</organism>
<evidence type="ECO:0000313" key="1">
    <source>
        <dbReference type="EMBL" id="CDJ69438.1"/>
    </source>
</evidence>
<proteinExistence type="predicted"/>
<dbReference type="SUPFAM" id="SSF64356">
    <property type="entry name" value="SNARE-like"/>
    <property type="match status" value="1"/>
</dbReference>
<keyword evidence="2" id="KW-1185">Reference proteome</keyword>
<dbReference type="RefSeq" id="XP_013437905.1">
    <property type="nucleotide sequence ID" value="XM_013582451.1"/>
</dbReference>
<dbReference type="OrthoDB" id="27923at2759"/>
<reference evidence="1" key="2">
    <citation type="submission" date="2013-10" db="EMBL/GenBank/DDBJ databases">
        <authorList>
            <person name="Aslett M."/>
        </authorList>
    </citation>
    <scope>NUCLEOTIDE SEQUENCE [LARGE SCALE GENOMIC DNA]</scope>
    <source>
        <strain evidence="1">Houghton</strain>
    </source>
</reference>
<dbReference type="AlphaFoldDB" id="U6N293"/>
<dbReference type="GeneID" id="25477011"/>
<dbReference type="Gene3D" id="3.30.450.50">
    <property type="entry name" value="Longin domain"/>
    <property type="match status" value="1"/>
</dbReference>
<sequence length="64" mass="7021">MTDSGVPASSEGGGPEKSTIYALIIFKWDPEKPLLLSAAVDVSSFPFFHRSTMKEHIIFHSRGV</sequence>
<dbReference type="VEuPathDB" id="ToxoDB:ENH_00068780"/>
<feature type="non-terminal residue" evidence="1">
    <location>
        <position position="64"/>
    </location>
</feature>
<evidence type="ECO:0000313" key="2">
    <source>
        <dbReference type="Proteomes" id="UP000030754"/>
    </source>
</evidence>
<dbReference type="EMBL" id="HG725723">
    <property type="protein sequence ID" value="CDJ69438.1"/>
    <property type="molecule type" value="Genomic_DNA"/>
</dbReference>
<accession>U6N293</accession>
<name>U6N293_9EIME</name>
<dbReference type="Proteomes" id="UP000030754">
    <property type="component" value="Unassembled WGS sequence"/>
</dbReference>
<reference evidence="1" key="1">
    <citation type="submission" date="2013-10" db="EMBL/GenBank/DDBJ databases">
        <title>Genomic analysis of the causative agents of coccidiosis in chickens.</title>
        <authorList>
            <person name="Reid A.J."/>
            <person name="Blake D."/>
            <person name="Billington K."/>
            <person name="Browne H."/>
            <person name="Dunn M."/>
            <person name="Hung S."/>
            <person name="Kawahara F."/>
            <person name="Miranda-Saavedra D."/>
            <person name="Mourier T."/>
            <person name="Nagra H."/>
            <person name="Otto T.D."/>
            <person name="Rawlings N."/>
            <person name="Sanchez A."/>
            <person name="Sanders M."/>
            <person name="Subramaniam C."/>
            <person name="Tay Y."/>
            <person name="Dear P."/>
            <person name="Doerig C."/>
            <person name="Gruber A."/>
            <person name="Parkinson J."/>
            <person name="Shirley M."/>
            <person name="Wan K.L."/>
            <person name="Berriman M."/>
            <person name="Tomley F."/>
            <person name="Pain A."/>
        </authorList>
    </citation>
    <scope>NUCLEOTIDE SEQUENCE [LARGE SCALE GENOMIC DNA]</scope>
    <source>
        <strain evidence="1">Houghton</strain>
    </source>
</reference>
<dbReference type="InterPro" id="IPR011012">
    <property type="entry name" value="Longin-like_dom_sf"/>
</dbReference>